<dbReference type="InterPro" id="IPR029066">
    <property type="entry name" value="PLP-binding_barrel"/>
</dbReference>
<evidence type="ECO:0000259" key="4">
    <source>
        <dbReference type="Pfam" id="PF01168"/>
    </source>
</evidence>
<keyword evidence="1 2" id="KW-0663">Pyridoxal phosphate</keyword>
<dbReference type="Proteomes" id="UP001237737">
    <property type="component" value="Unassembled WGS sequence"/>
</dbReference>
<feature type="domain" description="Alanine racemase N-terminal" evidence="4">
    <location>
        <begin position="33"/>
        <end position="230"/>
    </location>
</feature>
<dbReference type="NCBIfam" id="TIGR00044">
    <property type="entry name" value="YggS family pyridoxal phosphate-dependent enzyme"/>
    <property type="match status" value="1"/>
</dbReference>
<evidence type="ECO:0000256" key="2">
    <source>
        <dbReference type="HAMAP-Rule" id="MF_02087"/>
    </source>
</evidence>
<dbReference type="EMBL" id="JAUSSK010000001">
    <property type="protein sequence ID" value="MDQ0008883.1"/>
    <property type="molecule type" value="Genomic_DNA"/>
</dbReference>
<feature type="modified residue" description="N6-(pyridoxal phosphate)lysine" evidence="2">
    <location>
        <position position="40"/>
    </location>
</feature>
<comment type="similarity">
    <text evidence="2 3">Belongs to the pyridoxal phosphate-binding protein YggS/PROSC family.</text>
</comment>
<dbReference type="Gene3D" id="3.20.20.10">
    <property type="entry name" value="Alanine racemase"/>
    <property type="match status" value="1"/>
</dbReference>
<dbReference type="HAMAP" id="MF_02087">
    <property type="entry name" value="PLP_homeostasis"/>
    <property type="match status" value="1"/>
</dbReference>
<name>A0ABT9SV61_9GAMM</name>
<evidence type="ECO:0000256" key="1">
    <source>
        <dbReference type="ARBA" id="ARBA00022898"/>
    </source>
</evidence>
<dbReference type="PANTHER" id="PTHR10146:SF14">
    <property type="entry name" value="PYRIDOXAL PHOSPHATE HOMEOSTASIS PROTEIN"/>
    <property type="match status" value="1"/>
</dbReference>
<reference evidence="5 6" key="1">
    <citation type="submission" date="2023-07" db="EMBL/GenBank/DDBJ databases">
        <title>Sorghum-associated microbial communities from plants grown in Nebraska, USA.</title>
        <authorList>
            <person name="Schachtman D."/>
        </authorList>
    </citation>
    <scope>NUCLEOTIDE SEQUENCE [LARGE SCALE GENOMIC DNA]</scope>
    <source>
        <strain evidence="5 6">CC60</strain>
    </source>
</reference>
<evidence type="ECO:0000313" key="5">
    <source>
        <dbReference type="EMBL" id="MDQ0008883.1"/>
    </source>
</evidence>
<sequence>MSDGAGTLAARLAAVRGSIAAACREAGRDPAEVTLLPVSKTFGEDVIREAVGLGLRRFGENKVQEIQAKAAGLADERLDWVVIGHLQTNKAKAVAKLAAEVQSLDRLDLAVALDKALQAQGRAIDVLVQVKTSREESKFGLVPEALPGFLDELKAFPSLRLRGLMTLAEASPDDAVVRACFRTLYRLRDRARDAGHPADRLSMGMSGDFALAIAEGSTEVRIGSAIFGARSYKPV</sequence>
<organism evidence="5 6">
    <name type="scientific">Luteibacter jiangsuensis</name>
    <dbReference type="NCBI Taxonomy" id="637577"/>
    <lineage>
        <taxon>Bacteria</taxon>
        <taxon>Pseudomonadati</taxon>
        <taxon>Pseudomonadota</taxon>
        <taxon>Gammaproteobacteria</taxon>
        <taxon>Lysobacterales</taxon>
        <taxon>Rhodanobacteraceae</taxon>
        <taxon>Luteibacter</taxon>
    </lineage>
</organism>
<dbReference type="SUPFAM" id="SSF51419">
    <property type="entry name" value="PLP-binding barrel"/>
    <property type="match status" value="1"/>
</dbReference>
<evidence type="ECO:0000313" key="6">
    <source>
        <dbReference type="Proteomes" id="UP001237737"/>
    </source>
</evidence>
<keyword evidence="6" id="KW-1185">Reference proteome</keyword>
<gene>
    <name evidence="5" type="ORF">J2T07_001042</name>
</gene>
<protein>
    <recommendedName>
        <fullName evidence="2">Pyridoxal phosphate homeostasis protein</fullName>
        <shortName evidence="2">PLP homeostasis protein</shortName>
    </recommendedName>
</protein>
<comment type="caution">
    <text evidence="5">The sequence shown here is derived from an EMBL/GenBank/DDBJ whole genome shotgun (WGS) entry which is preliminary data.</text>
</comment>
<dbReference type="RefSeq" id="WP_306847861.1">
    <property type="nucleotide sequence ID" value="NZ_JAUSSK010000001.1"/>
</dbReference>
<comment type="function">
    <text evidence="2">Pyridoxal 5'-phosphate (PLP)-binding protein, which is involved in PLP homeostasis.</text>
</comment>
<dbReference type="InterPro" id="IPR011078">
    <property type="entry name" value="PyrdxlP_homeostasis"/>
</dbReference>
<accession>A0ABT9SV61</accession>
<dbReference type="PANTHER" id="PTHR10146">
    <property type="entry name" value="PROLINE SYNTHETASE CO-TRANSCRIBED BACTERIAL HOMOLOG PROTEIN"/>
    <property type="match status" value="1"/>
</dbReference>
<dbReference type="Pfam" id="PF01168">
    <property type="entry name" value="Ala_racemase_N"/>
    <property type="match status" value="1"/>
</dbReference>
<dbReference type="CDD" id="cd00635">
    <property type="entry name" value="PLPDE_III_YBL036c_like"/>
    <property type="match status" value="1"/>
</dbReference>
<dbReference type="InterPro" id="IPR001608">
    <property type="entry name" value="Ala_racemase_N"/>
</dbReference>
<proteinExistence type="inferred from homology"/>
<dbReference type="PIRSF" id="PIRSF004848">
    <property type="entry name" value="YBL036c_PLPDEIII"/>
    <property type="match status" value="1"/>
</dbReference>
<evidence type="ECO:0000256" key="3">
    <source>
        <dbReference type="RuleBase" id="RU004514"/>
    </source>
</evidence>